<organism evidence="2 3">
    <name type="scientific">Halteria grandinella</name>
    <dbReference type="NCBI Taxonomy" id="5974"/>
    <lineage>
        <taxon>Eukaryota</taxon>
        <taxon>Sar</taxon>
        <taxon>Alveolata</taxon>
        <taxon>Ciliophora</taxon>
        <taxon>Intramacronucleata</taxon>
        <taxon>Spirotrichea</taxon>
        <taxon>Stichotrichia</taxon>
        <taxon>Sporadotrichida</taxon>
        <taxon>Halteriidae</taxon>
        <taxon>Halteria</taxon>
    </lineage>
</organism>
<keyword evidence="1" id="KW-0472">Membrane</keyword>
<dbReference type="Proteomes" id="UP000785679">
    <property type="component" value="Unassembled WGS sequence"/>
</dbReference>
<proteinExistence type="predicted"/>
<keyword evidence="1" id="KW-1133">Transmembrane helix</keyword>
<protein>
    <submittedName>
        <fullName evidence="2">Uncharacterized protein</fullName>
    </submittedName>
</protein>
<dbReference type="EMBL" id="RRYP01013439">
    <property type="protein sequence ID" value="TNV76512.1"/>
    <property type="molecule type" value="Genomic_DNA"/>
</dbReference>
<evidence type="ECO:0000313" key="2">
    <source>
        <dbReference type="EMBL" id="TNV76512.1"/>
    </source>
</evidence>
<keyword evidence="1" id="KW-0812">Transmembrane</keyword>
<evidence type="ECO:0000256" key="1">
    <source>
        <dbReference type="SAM" id="Phobius"/>
    </source>
</evidence>
<feature type="transmembrane region" description="Helical" evidence="1">
    <location>
        <begin position="30"/>
        <end position="47"/>
    </location>
</feature>
<name>A0A8J8NK22_HALGN</name>
<gene>
    <name evidence="2" type="ORF">FGO68_gene17621</name>
</gene>
<dbReference type="AlphaFoldDB" id="A0A8J8NK22"/>
<comment type="caution">
    <text evidence="2">The sequence shown here is derived from an EMBL/GenBank/DDBJ whole genome shotgun (WGS) entry which is preliminary data.</text>
</comment>
<accession>A0A8J8NK22</accession>
<keyword evidence="3" id="KW-1185">Reference proteome</keyword>
<reference evidence="2" key="1">
    <citation type="submission" date="2019-06" db="EMBL/GenBank/DDBJ databases">
        <authorList>
            <person name="Zheng W."/>
        </authorList>
    </citation>
    <scope>NUCLEOTIDE SEQUENCE</scope>
    <source>
        <strain evidence="2">QDHG01</strain>
    </source>
</reference>
<sequence>MTIYLMSTFSILLALSLRMSADSFTISLLSIFSIQIFFTIAIIRQLSSTQQSYSDKSSLSEYPLQWKSTSSNYDAH</sequence>
<evidence type="ECO:0000313" key="3">
    <source>
        <dbReference type="Proteomes" id="UP000785679"/>
    </source>
</evidence>